<dbReference type="OrthoDB" id="281927at2"/>
<dbReference type="RefSeq" id="WP_148072558.1">
    <property type="nucleotide sequence ID" value="NZ_CP042913.1"/>
</dbReference>
<sequence>MTNFRLLISVLATLLIASHLWGHGSPINISVEAGRLVASHPSDQIFAPPIFGQTDDFDDFADADFFPTLGNVLLWEVPGLEIHDMGDSASLALEVLARPVIGSSPAEHRVLWYWNPDTEAVEESPVEFHLLATGPSSLSINPEDQLSPAPFMLADPVADQTGFHNHTLLLYALDDDNTAPAGVYGVFARFTSNSYAPSDPLLILFNYFTENELLPENSLAIYEAATLPGDFDLDDDVDGRDFLEWQRLIGSTTRSVADASLNGVVDAADLQIWQQNYGNTFEESFFLPVTYVPEPECLMTLIQALAICGSLFRQSK</sequence>
<keyword evidence="2" id="KW-1185">Reference proteome</keyword>
<protein>
    <submittedName>
        <fullName evidence="1">Uncharacterized protein</fullName>
    </submittedName>
</protein>
<evidence type="ECO:0000313" key="1">
    <source>
        <dbReference type="EMBL" id="QEG33836.1"/>
    </source>
</evidence>
<reference evidence="1 2" key="1">
    <citation type="submission" date="2019-08" db="EMBL/GenBank/DDBJ databases">
        <title>Deep-cultivation of Planctomycetes and their phenomic and genomic characterization uncovers novel biology.</title>
        <authorList>
            <person name="Wiegand S."/>
            <person name="Jogler M."/>
            <person name="Boedeker C."/>
            <person name="Pinto D."/>
            <person name="Vollmers J."/>
            <person name="Rivas-Marin E."/>
            <person name="Kohn T."/>
            <person name="Peeters S.H."/>
            <person name="Heuer A."/>
            <person name="Rast P."/>
            <person name="Oberbeckmann S."/>
            <person name="Bunk B."/>
            <person name="Jeske O."/>
            <person name="Meyerdierks A."/>
            <person name="Storesund J.E."/>
            <person name="Kallscheuer N."/>
            <person name="Luecker S."/>
            <person name="Lage O.M."/>
            <person name="Pohl T."/>
            <person name="Merkel B.J."/>
            <person name="Hornburger P."/>
            <person name="Mueller R.-W."/>
            <person name="Bruemmer F."/>
            <person name="Labrenz M."/>
            <person name="Spormann A.M."/>
            <person name="Op den Camp H."/>
            <person name="Overmann J."/>
            <person name="Amann R."/>
            <person name="Jetten M.S.M."/>
            <person name="Mascher T."/>
            <person name="Medema M.H."/>
            <person name="Devos D.P."/>
            <person name="Kaster A.-K."/>
            <person name="Ovreas L."/>
            <person name="Rohde M."/>
            <person name="Galperin M.Y."/>
            <person name="Jogler C."/>
        </authorList>
    </citation>
    <scope>NUCLEOTIDE SEQUENCE [LARGE SCALE GENOMIC DNA]</scope>
    <source>
        <strain evidence="1 2">Pr1d</strain>
    </source>
</reference>
<dbReference type="KEGG" id="bgok:Pr1d_11060"/>
<name>A0A5B9QAC1_9BACT</name>
<gene>
    <name evidence="1" type="ORF">Pr1d_11060</name>
</gene>
<dbReference type="AlphaFoldDB" id="A0A5B9QAC1"/>
<organism evidence="1 2">
    <name type="scientific">Bythopirellula goksoeyrii</name>
    <dbReference type="NCBI Taxonomy" id="1400387"/>
    <lineage>
        <taxon>Bacteria</taxon>
        <taxon>Pseudomonadati</taxon>
        <taxon>Planctomycetota</taxon>
        <taxon>Planctomycetia</taxon>
        <taxon>Pirellulales</taxon>
        <taxon>Lacipirellulaceae</taxon>
        <taxon>Bythopirellula</taxon>
    </lineage>
</organism>
<proteinExistence type="predicted"/>
<evidence type="ECO:0000313" key="2">
    <source>
        <dbReference type="Proteomes" id="UP000323917"/>
    </source>
</evidence>
<dbReference type="EMBL" id="CP042913">
    <property type="protein sequence ID" value="QEG33836.1"/>
    <property type="molecule type" value="Genomic_DNA"/>
</dbReference>
<accession>A0A5B9QAC1</accession>
<dbReference type="Proteomes" id="UP000323917">
    <property type="component" value="Chromosome"/>
</dbReference>